<protein>
    <submittedName>
        <fullName evidence="2">ImmA/IrrE family metallo-endopeptidase</fullName>
    </submittedName>
</protein>
<name>A0A921EZC2_9LACO</name>
<dbReference type="Gene3D" id="1.10.10.2910">
    <property type="match status" value="1"/>
</dbReference>
<reference evidence="2" key="1">
    <citation type="journal article" date="2021" name="PeerJ">
        <title>Extensive microbial diversity within the chicken gut microbiome revealed by metagenomics and culture.</title>
        <authorList>
            <person name="Gilroy R."/>
            <person name="Ravi A."/>
            <person name="Getino M."/>
            <person name="Pursley I."/>
            <person name="Horton D.L."/>
            <person name="Alikhan N.F."/>
            <person name="Baker D."/>
            <person name="Gharbi K."/>
            <person name="Hall N."/>
            <person name="Watson M."/>
            <person name="Adriaenssens E.M."/>
            <person name="Foster-Nyarko E."/>
            <person name="Jarju S."/>
            <person name="Secka A."/>
            <person name="Antonio M."/>
            <person name="Oren A."/>
            <person name="Chaudhuri R.R."/>
            <person name="La Ragione R."/>
            <person name="Hildebrand F."/>
            <person name="Pallen M.J."/>
        </authorList>
    </citation>
    <scope>NUCLEOTIDE SEQUENCE</scope>
    <source>
        <strain evidence="2">CHK173-2145</strain>
    </source>
</reference>
<dbReference type="Proteomes" id="UP000721920">
    <property type="component" value="Unassembled WGS sequence"/>
</dbReference>
<dbReference type="InterPro" id="IPR052345">
    <property type="entry name" value="Rad_response_metalloprotease"/>
</dbReference>
<comment type="caution">
    <text evidence="2">The sequence shown here is derived from an EMBL/GenBank/DDBJ whole genome shotgun (WGS) entry which is preliminary data.</text>
</comment>
<evidence type="ECO:0000313" key="3">
    <source>
        <dbReference type="Proteomes" id="UP000721920"/>
    </source>
</evidence>
<gene>
    <name evidence="2" type="ORF">K8U88_03040</name>
</gene>
<reference evidence="2" key="2">
    <citation type="submission" date="2021-09" db="EMBL/GenBank/DDBJ databases">
        <authorList>
            <person name="Gilroy R."/>
        </authorList>
    </citation>
    <scope>NUCLEOTIDE SEQUENCE</scope>
    <source>
        <strain evidence="2">CHK173-2145</strain>
    </source>
</reference>
<feature type="domain" description="IrrE N-terminal-like" evidence="1">
    <location>
        <begin position="49"/>
        <end position="178"/>
    </location>
</feature>
<dbReference type="PANTHER" id="PTHR43236:SF1">
    <property type="entry name" value="BLL7220 PROTEIN"/>
    <property type="match status" value="1"/>
</dbReference>
<dbReference type="AlphaFoldDB" id="A0A921EZC2"/>
<proteinExistence type="predicted"/>
<evidence type="ECO:0000259" key="1">
    <source>
        <dbReference type="Pfam" id="PF06114"/>
    </source>
</evidence>
<organism evidence="2 3">
    <name type="scientific">Levilactobacillus hammesii</name>
    <dbReference type="NCBI Taxonomy" id="267633"/>
    <lineage>
        <taxon>Bacteria</taxon>
        <taxon>Bacillati</taxon>
        <taxon>Bacillota</taxon>
        <taxon>Bacilli</taxon>
        <taxon>Lactobacillales</taxon>
        <taxon>Lactobacillaceae</taxon>
        <taxon>Levilactobacillus</taxon>
    </lineage>
</organism>
<dbReference type="InterPro" id="IPR010359">
    <property type="entry name" value="IrrE_HExxH"/>
</dbReference>
<dbReference type="EMBL" id="DYXN01000043">
    <property type="protein sequence ID" value="HJE86541.1"/>
    <property type="molecule type" value="Genomic_DNA"/>
</dbReference>
<dbReference type="PANTHER" id="PTHR43236">
    <property type="entry name" value="ANTITOXIN HIGA1"/>
    <property type="match status" value="1"/>
</dbReference>
<dbReference type="Pfam" id="PF06114">
    <property type="entry name" value="Peptidase_M78"/>
    <property type="match status" value="1"/>
</dbReference>
<sequence length="189" mass="21250">MTKFKEIYSSAFIAQFGDYASQFGELSLLSATPYVDLDQIAKILGLKIDYAQFDDEFSGNFDEGTNTIKINRNHPQTRIRFTIAHEIGHDVLGHHGISLRSSDLGAYQSVLEKSNEMAANNFAATLLMPRALLIRLVKRDINQLGLDDMGLTPQQVAKITKDVADELAVSEESMTYRFQNVRLFVEKND</sequence>
<evidence type="ECO:0000313" key="2">
    <source>
        <dbReference type="EMBL" id="HJE86541.1"/>
    </source>
</evidence>
<accession>A0A921EZC2</accession>